<dbReference type="SMART" id="SM00331">
    <property type="entry name" value="PP2C_SIG"/>
    <property type="match status" value="1"/>
</dbReference>
<accession>A0ABU8NRI4</accession>
<dbReference type="Proteomes" id="UP001378956">
    <property type="component" value="Unassembled WGS sequence"/>
</dbReference>
<dbReference type="PROSITE" id="PS51746">
    <property type="entry name" value="PPM_2"/>
    <property type="match status" value="1"/>
</dbReference>
<dbReference type="Pfam" id="PF13672">
    <property type="entry name" value="PP2C_2"/>
    <property type="match status" value="1"/>
</dbReference>
<keyword evidence="4" id="KW-1185">Reference proteome</keyword>
<gene>
    <name evidence="3" type="ORF">WAE58_20575</name>
</gene>
<evidence type="ECO:0000313" key="3">
    <source>
        <dbReference type="EMBL" id="MEJ2904852.1"/>
    </source>
</evidence>
<dbReference type="InterPro" id="IPR036457">
    <property type="entry name" value="PPM-type-like_dom_sf"/>
</dbReference>
<dbReference type="SMART" id="SM00332">
    <property type="entry name" value="PP2Cc"/>
    <property type="match status" value="1"/>
</dbReference>
<dbReference type="SUPFAM" id="SSF81606">
    <property type="entry name" value="PP2C-like"/>
    <property type="match status" value="1"/>
</dbReference>
<dbReference type="Gene3D" id="3.60.40.10">
    <property type="entry name" value="PPM-type phosphatase domain"/>
    <property type="match status" value="1"/>
</dbReference>
<proteinExistence type="predicted"/>
<dbReference type="CDD" id="cd00143">
    <property type="entry name" value="PP2Cc"/>
    <property type="match status" value="1"/>
</dbReference>
<keyword evidence="1" id="KW-0812">Transmembrane</keyword>
<evidence type="ECO:0000259" key="2">
    <source>
        <dbReference type="PROSITE" id="PS51746"/>
    </source>
</evidence>
<dbReference type="PANTHER" id="PTHR47992">
    <property type="entry name" value="PROTEIN PHOSPHATASE"/>
    <property type="match status" value="1"/>
</dbReference>
<comment type="caution">
    <text evidence="3">The sequence shown here is derived from an EMBL/GenBank/DDBJ whole genome shotgun (WGS) entry which is preliminary data.</text>
</comment>
<evidence type="ECO:0000256" key="1">
    <source>
        <dbReference type="SAM" id="Phobius"/>
    </source>
</evidence>
<keyword evidence="1" id="KW-0472">Membrane</keyword>
<dbReference type="InterPro" id="IPR015655">
    <property type="entry name" value="PP2C"/>
</dbReference>
<dbReference type="RefSeq" id="WP_337717388.1">
    <property type="nucleotide sequence ID" value="NZ_JBBEUB010000008.1"/>
</dbReference>
<organism evidence="3 4">
    <name type="scientific">Pedobacter panaciterrae</name>
    <dbReference type="NCBI Taxonomy" id="363849"/>
    <lineage>
        <taxon>Bacteria</taxon>
        <taxon>Pseudomonadati</taxon>
        <taxon>Bacteroidota</taxon>
        <taxon>Sphingobacteriia</taxon>
        <taxon>Sphingobacteriales</taxon>
        <taxon>Sphingobacteriaceae</taxon>
        <taxon>Pedobacter</taxon>
    </lineage>
</organism>
<name>A0ABU8NRI4_9SPHI</name>
<keyword evidence="1" id="KW-1133">Transmembrane helix</keyword>
<feature type="transmembrane region" description="Helical" evidence="1">
    <location>
        <begin position="305"/>
        <end position="325"/>
    </location>
</feature>
<dbReference type="InterPro" id="IPR001932">
    <property type="entry name" value="PPM-type_phosphatase-like_dom"/>
</dbReference>
<dbReference type="EMBL" id="JBBEUB010000008">
    <property type="protein sequence ID" value="MEJ2904852.1"/>
    <property type="molecule type" value="Genomic_DNA"/>
</dbReference>
<feature type="domain" description="PPM-type phosphatase" evidence="2">
    <location>
        <begin position="5"/>
        <end position="247"/>
    </location>
</feature>
<protein>
    <submittedName>
        <fullName evidence="3">Protein phosphatase 2C domain-containing protein</fullName>
    </submittedName>
</protein>
<evidence type="ECO:0000313" key="4">
    <source>
        <dbReference type="Proteomes" id="UP001378956"/>
    </source>
</evidence>
<sequence length="486" mass="53443">MDRNYFGLTDTGKVRDNNEDTFIAETTAANDLVIACVIDGVGGYSGGEIASAIARQSILQHLNSQRKDLPSLMKDAIIAADGQIMAEKQKVKEHENMACVLTLAVIDLQKNLLYYAHVGDTRLYLLRDGSLVKISKDQSFVGFMEDSGRLTEEQAMSHPKRNEINKALGFGAKIAAQDDYIETGQSPFLPGDLLLLCSDGLSDMVNRQGITDILTKKTTLQEKGAELIQAANNNGGRDNITVVLVKNGKQSLVHEATKPAVKVKSPKSIVNHQPSITHAAPKEVTVQKEITPVAIPVVQKNNKGLVTLLSVLCIVFLAFALYLLWQNNVRSNAIKQQKLTALQPVRNEQEAKLQDTINKLVGNTLIISDSLFKSPIILNEDIHFNKDTLFIIAKTPIIIRSDSAYKGSAVSIKPISKYVFLENITFENFHTAILSQNNVLQLKNVRFNNCVNSIEATYNLPQNMYIQGKIPASSFKTDSLPTTGSH</sequence>
<reference evidence="3 4" key="1">
    <citation type="submission" date="2024-03" db="EMBL/GenBank/DDBJ databases">
        <title>Sequence of Lycoming College Course Isolates.</title>
        <authorList>
            <person name="Plotts O."/>
            <person name="Newman J."/>
        </authorList>
    </citation>
    <scope>NUCLEOTIDE SEQUENCE [LARGE SCALE GENOMIC DNA]</scope>
    <source>
        <strain evidence="3 4">CJB-3</strain>
    </source>
</reference>